<feature type="transmembrane region" description="Helical" evidence="6">
    <location>
        <begin position="35"/>
        <end position="53"/>
    </location>
</feature>
<evidence type="ECO:0000256" key="3">
    <source>
        <dbReference type="ARBA" id="ARBA00022692"/>
    </source>
</evidence>
<evidence type="ECO:0000256" key="5">
    <source>
        <dbReference type="ARBA" id="ARBA00023136"/>
    </source>
</evidence>
<evidence type="ECO:0000256" key="4">
    <source>
        <dbReference type="ARBA" id="ARBA00022989"/>
    </source>
</evidence>
<sequence length="125" mass="13603">MDELSKYSRALTAGTLGFLTLCFIGGALLPDYLSILLGMALGASVSWINSYYLGRKVRRVLDIAAEGTGKRVNMGFLTRAALAVLAVFAAMQYPHYLNVYAVAGGLAFAQLYLLFIGIRFSRKPE</sequence>
<evidence type="ECO:0000313" key="8">
    <source>
        <dbReference type="Proteomes" id="UP001597262"/>
    </source>
</evidence>
<keyword evidence="2" id="KW-1003">Cell membrane</keyword>
<dbReference type="EMBL" id="JBHTLM010000026">
    <property type="protein sequence ID" value="MFD1179165.1"/>
    <property type="molecule type" value="Genomic_DNA"/>
</dbReference>
<evidence type="ECO:0000256" key="2">
    <source>
        <dbReference type="ARBA" id="ARBA00022475"/>
    </source>
</evidence>
<keyword evidence="3 6" id="KW-0812">Transmembrane</keyword>
<evidence type="ECO:0000313" key="7">
    <source>
        <dbReference type="EMBL" id="MFD1179165.1"/>
    </source>
</evidence>
<dbReference type="RefSeq" id="WP_379321593.1">
    <property type="nucleotide sequence ID" value="NZ_JBHTLM010000026.1"/>
</dbReference>
<reference evidence="8" key="1">
    <citation type="journal article" date="2019" name="Int. J. Syst. Evol. Microbiol.">
        <title>The Global Catalogue of Microorganisms (GCM) 10K type strain sequencing project: providing services to taxonomists for standard genome sequencing and annotation.</title>
        <authorList>
            <consortium name="The Broad Institute Genomics Platform"/>
            <consortium name="The Broad Institute Genome Sequencing Center for Infectious Disease"/>
            <person name="Wu L."/>
            <person name="Ma J."/>
        </authorList>
    </citation>
    <scope>NUCLEOTIDE SEQUENCE [LARGE SCALE GENOMIC DNA]</scope>
    <source>
        <strain evidence="8">CCUG 59189</strain>
    </source>
</reference>
<protein>
    <submittedName>
        <fullName evidence="7">ATP synthase subunit I</fullName>
    </submittedName>
</protein>
<feature type="transmembrane region" description="Helical" evidence="6">
    <location>
        <begin position="7"/>
        <end position="29"/>
    </location>
</feature>
<feature type="transmembrane region" description="Helical" evidence="6">
    <location>
        <begin position="99"/>
        <end position="120"/>
    </location>
</feature>
<feature type="transmembrane region" description="Helical" evidence="6">
    <location>
        <begin position="74"/>
        <end position="93"/>
    </location>
</feature>
<keyword evidence="4 6" id="KW-1133">Transmembrane helix</keyword>
<organism evidence="7 8">
    <name type="scientific">Paenibacillus puldeungensis</name>
    <dbReference type="NCBI Taxonomy" id="696536"/>
    <lineage>
        <taxon>Bacteria</taxon>
        <taxon>Bacillati</taxon>
        <taxon>Bacillota</taxon>
        <taxon>Bacilli</taxon>
        <taxon>Bacillales</taxon>
        <taxon>Paenibacillaceae</taxon>
        <taxon>Paenibacillus</taxon>
    </lineage>
</organism>
<name>A0ABW3S5C5_9BACL</name>
<comment type="caution">
    <text evidence="7">The sequence shown here is derived from an EMBL/GenBank/DDBJ whole genome shotgun (WGS) entry which is preliminary data.</text>
</comment>
<accession>A0ABW3S5C5</accession>
<keyword evidence="5 6" id="KW-0472">Membrane</keyword>
<gene>
    <name evidence="7" type="ORF">ACFQ3W_23130</name>
</gene>
<dbReference type="InterPro" id="IPR005598">
    <property type="entry name" value="ATP_synth_I"/>
</dbReference>
<evidence type="ECO:0000256" key="1">
    <source>
        <dbReference type="ARBA" id="ARBA00004651"/>
    </source>
</evidence>
<comment type="subcellular location">
    <subcellularLocation>
        <location evidence="1">Cell membrane</location>
        <topology evidence="1">Multi-pass membrane protein</topology>
    </subcellularLocation>
</comment>
<dbReference type="Proteomes" id="UP001597262">
    <property type="component" value="Unassembled WGS sequence"/>
</dbReference>
<proteinExistence type="predicted"/>
<dbReference type="Pfam" id="PF03899">
    <property type="entry name" value="ATP-synt_I"/>
    <property type="match status" value="1"/>
</dbReference>
<evidence type="ECO:0000256" key="6">
    <source>
        <dbReference type="SAM" id="Phobius"/>
    </source>
</evidence>
<keyword evidence="8" id="KW-1185">Reference proteome</keyword>